<feature type="domain" description="Ig-like" evidence="2">
    <location>
        <begin position="228"/>
        <end position="329"/>
    </location>
</feature>
<dbReference type="InterPro" id="IPR036179">
    <property type="entry name" value="Ig-like_dom_sf"/>
</dbReference>
<accession>A0A8R1DK53</accession>
<evidence type="ECO:0000313" key="5">
    <source>
        <dbReference type="Proteomes" id="UP000005237"/>
    </source>
</evidence>
<feature type="signal peptide" evidence="1">
    <location>
        <begin position="1"/>
        <end position="21"/>
    </location>
</feature>
<dbReference type="PROSITE" id="PS50853">
    <property type="entry name" value="FN3"/>
    <property type="match status" value="1"/>
</dbReference>
<dbReference type="SUPFAM" id="SSF49265">
    <property type="entry name" value="Fibronectin type III"/>
    <property type="match status" value="1"/>
</dbReference>
<evidence type="ECO:0008006" key="6">
    <source>
        <dbReference type="Google" id="ProtNLM"/>
    </source>
</evidence>
<evidence type="ECO:0000313" key="4">
    <source>
        <dbReference type="EnsemblMetazoa" id="CJA04353b.1"/>
    </source>
</evidence>
<proteinExistence type="predicted"/>
<keyword evidence="1" id="KW-0732">Signal</keyword>
<dbReference type="AlphaFoldDB" id="A0A8R1DK53"/>
<evidence type="ECO:0000256" key="1">
    <source>
        <dbReference type="SAM" id="SignalP"/>
    </source>
</evidence>
<keyword evidence="5" id="KW-1185">Reference proteome</keyword>
<sequence>MAIIIYIPIILLTCLFYLVHATRQQCCKDLGVPETCYSSLCNPTAIPEIMTRYRLFEKDKCQDYLLPVSQCLAKGRDVSKCCYKNSYDIEFDSCFGLCNGTMKYDVYKKSNFLSCFLLNIEAIFPCLVEGYSSSPSEPRDLKIVEKTKDSATIQWKEPVDLPDLVSFYKIYLIKRTDGLENTSTFDTKDLEFELEDLSSTSSYSVHVVAYADQHKSKLSNILLFTTGPQIVISSDEIELPPQTRKIAIPCELKKILGFNLEVQWIKYSQNGEELLTSDDKYNIVTYSSQSHPETILSSLLINEFSTSDYATYRCYIKDTQIEYAETKLTKTIFLEEAPNDDPPDTLLECCKKGLGSSSCGSLCNGEHINRLTLIRPGLLVPLPSQCKAEIGKLFKCTASELNSSGCCIQAQVPYHCMGMCDTRYDLSAFKLKTCQKWMRKVYECQFEKINLKPEAVSFVKVKHLYEETFRFSWDKALDAKVYHVYTRKDGDTWTSRVTIDIAVDITDANEVALISVNEFGSSQQHRLIYESNKWHTIAPTT</sequence>
<dbReference type="InterPro" id="IPR013783">
    <property type="entry name" value="Ig-like_fold"/>
</dbReference>
<dbReference type="InterPro" id="IPR003961">
    <property type="entry name" value="FN3_dom"/>
</dbReference>
<dbReference type="Proteomes" id="UP000005237">
    <property type="component" value="Unassembled WGS sequence"/>
</dbReference>
<feature type="chain" id="PRO_5035838414" description="Fibronectin type-III domain-containing protein" evidence="1">
    <location>
        <begin position="22"/>
        <end position="541"/>
    </location>
</feature>
<organism evidence="4 5">
    <name type="scientific">Caenorhabditis japonica</name>
    <dbReference type="NCBI Taxonomy" id="281687"/>
    <lineage>
        <taxon>Eukaryota</taxon>
        <taxon>Metazoa</taxon>
        <taxon>Ecdysozoa</taxon>
        <taxon>Nematoda</taxon>
        <taxon>Chromadorea</taxon>
        <taxon>Rhabditida</taxon>
        <taxon>Rhabditina</taxon>
        <taxon>Rhabditomorpha</taxon>
        <taxon>Rhabditoidea</taxon>
        <taxon>Rhabditidae</taxon>
        <taxon>Peloderinae</taxon>
        <taxon>Caenorhabditis</taxon>
    </lineage>
</organism>
<protein>
    <recommendedName>
        <fullName evidence="6">Fibronectin type-III domain-containing protein</fullName>
    </recommendedName>
</protein>
<reference evidence="4" key="2">
    <citation type="submission" date="2022-06" db="UniProtKB">
        <authorList>
            <consortium name="EnsemblMetazoa"/>
        </authorList>
    </citation>
    <scope>IDENTIFICATION</scope>
    <source>
        <strain evidence="4">DF5081</strain>
    </source>
</reference>
<dbReference type="Pfam" id="PF00041">
    <property type="entry name" value="fn3"/>
    <property type="match status" value="1"/>
</dbReference>
<dbReference type="SUPFAM" id="SSF48726">
    <property type="entry name" value="Immunoglobulin"/>
    <property type="match status" value="1"/>
</dbReference>
<dbReference type="Pfam" id="PF01682">
    <property type="entry name" value="DB"/>
    <property type="match status" value="2"/>
</dbReference>
<dbReference type="EnsemblMetazoa" id="CJA04353b.1">
    <property type="protein sequence ID" value="CJA04353b.1"/>
    <property type="gene ID" value="WBGene00123557"/>
</dbReference>
<dbReference type="SMART" id="SM00060">
    <property type="entry name" value="FN3"/>
    <property type="match status" value="2"/>
</dbReference>
<dbReference type="InterPro" id="IPR007110">
    <property type="entry name" value="Ig-like_dom"/>
</dbReference>
<dbReference type="PROSITE" id="PS50835">
    <property type="entry name" value="IG_LIKE"/>
    <property type="match status" value="1"/>
</dbReference>
<feature type="domain" description="Fibronectin type-III" evidence="3">
    <location>
        <begin position="137"/>
        <end position="229"/>
    </location>
</feature>
<dbReference type="Gene3D" id="2.60.40.10">
    <property type="entry name" value="Immunoglobulins"/>
    <property type="match status" value="2"/>
</dbReference>
<dbReference type="InterPro" id="IPR036116">
    <property type="entry name" value="FN3_sf"/>
</dbReference>
<name>A0A8R1DK53_CAEJA</name>
<reference evidence="5" key="1">
    <citation type="submission" date="2010-08" db="EMBL/GenBank/DDBJ databases">
        <authorList>
            <consortium name="Caenorhabditis japonica Sequencing Consortium"/>
            <person name="Wilson R.K."/>
        </authorList>
    </citation>
    <scope>NUCLEOTIDE SEQUENCE [LARGE SCALE GENOMIC DNA]</scope>
    <source>
        <strain evidence="5">DF5081</strain>
    </source>
</reference>
<dbReference type="CDD" id="cd00063">
    <property type="entry name" value="FN3"/>
    <property type="match status" value="1"/>
</dbReference>
<evidence type="ECO:0000259" key="3">
    <source>
        <dbReference type="PROSITE" id="PS50853"/>
    </source>
</evidence>
<evidence type="ECO:0000259" key="2">
    <source>
        <dbReference type="PROSITE" id="PS50835"/>
    </source>
</evidence>
<dbReference type="InterPro" id="IPR002602">
    <property type="entry name" value="DB"/>
</dbReference>